<accession>A0A370TD04</accession>
<dbReference type="RefSeq" id="XP_031866059.1">
    <property type="nucleotide sequence ID" value="XM_032018152.1"/>
</dbReference>
<dbReference type="InterPro" id="IPR019734">
    <property type="entry name" value="TPR_rpt"/>
</dbReference>
<feature type="region of interest" description="Disordered" evidence="4">
    <location>
        <begin position="753"/>
        <end position="849"/>
    </location>
</feature>
<evidence type="ECO:0000313" key="5">
    <source>
        <dbReference type="EMBL" id="RDL32127.1"/>
    </source>
</evidence>
<reference evidence="5 6" key="1">
    <citation type="journal article" date="2018" name="IMA Fungus">
        <title>IMA Genome-F 9: Draft genome sequence of Annulohypoxylon stygium, Aspergillus mulundensis, Berkeleyomyces basicola (syn. Thielaviopsis basicola), Ceratocystis smalleyi, two Cercospora beticola strains, Coleophoma cylindrospora, Fusarium fracticaudum, Phialophora cf. hyalina, and Morchella septimelata.</title>
        <authorList>
            <person name="Wingfield B.D."/>
            <person name="Bills G.F."/>
            <person name="Dong Y."/>
            <person name="Huang W."/>
            <person name="Nel W.J."/>
            <person name="Swalarsk-Parry B.S."/>
            <person name="Vaghefi N."/>
            <person name="Wilken P.M."/>
            <person name="An Z."/>
            <person name="de Beer Z.W."/>
            <person name="De Vos L."/>
            <person name="Chen L."/>
            <person name="Duong T.A."/>
            <person name="Gao Y."/>
            <person name="Hammerbacher A."/>
            <person name="Kikkert J.R."/>
            <person name="Li Y."/>
            <person name="Li H."/>
            <person name="Li K."/>
            <person name="Li Q."/>
            <person name="Liu X."/>
            <person name="Ma X."/>
            <person name="Naidoo K."/>
            <person name="Pethybridge S.J."/>
            <person name="Sun J."/>
            <person name="Steenkamp E.T."/>
            <person name="van der Nest M.A."/>
            <person name="van Wyk S."/>
            <person name="Wingfield M.J."/>
            <person name="Xiong C."/>
            <person name="Yue Q."/>
            <person name="Zhang X."/>
        </authorList>
    </citation>
    <scope>NUCLEOTIDE SEQUENCE [LARGE SCALE GENOMIC DNA]</scope>
    <source>
        <strain evidence="5 6">BP 5553</strain>
    </source>
</reference>
<dbReference type="GeneID" id="43602378"/>
<dbReference type="InterPro" id="IPR011990">
    <property type="entry name" value="TPR-like_helical_dom_sf"/>
</dbReference>
<evidence type="ECO:0000256" key="1">
    <source>
        <dbReference type="ARBA" id="ARBA00002550"/>
    </source>
</evidence>
<name>A0A370TD04_9HELO</name>
<feature type="compositionally biased region" description="Polar residues" evidence="4">
    <location>
        <begin position="756"/>
        <end position="794"/>
    </location>
</feature>
<dbReference type="SUPFAM" id="SSF48452">
    <property type="entry name" value="TPR-like"/>
    <property type="match status" value="1"/>
</dbReference>
<organism evidence="5 6">
    <name type="scientific">Venustampulla echinocandica</name>
    <dbReference type="NCBI Taxonomy" id="2656787"/>
    <lineage>
        <taxon>Eukaryota</taxon>
        <taxon>Fungi</taxon>
        <taxon>Dikarya</taxon>
        <taxon>Ascomycota</taxon>
        <taxon>Pezizomycotina</taxon>
        <taxon>Leotiomycetes</taxon>
        <taxon>Helotiales</taxon>
        <taxon>Pleuroascaceae</taxon>
        <taxon>Venustampulla</taxon>
    </lineage>
</organism>
<evidence type="ECO:0000313" key="6">
    <source>
        <dbReference type="Proteomes" id="UP000254866"/>
    </source>
</evidence>
<evidence type="ECO:0000256" key="3">
    <source>
        <dbReference type="SAM" id="Coils"/>
    </source>
</evidence>
<proteinExistence type="inferred from homology"/>
<feature type="compositionally biased region" description="Basic and acidic residues" evidence="4">
    <location>
        <begin position="795"/>
        <end position="805"/>
    </location>
</feature>
<dbReference type="InterPro" id="IPR051722">
    <property type="entry name" value="Endocytosis_PI4K-reg_protein"/>
</dbReference>
<dbReference type="AlphaFoldDB" id="A0A370TD04"/>
<keyword evidence="3" id="KW-0175">Coiled coil</keyword>
<comment type="caution">
    <text evidence="5">The sequence shown here is derived from an EMBL/GenBank/DDBJ whole genome shotgun (WGS) entry which is preliminary data.</text>
</comment>
<dbReference type="EMBL" id="NPIC01000011">
    <property type="protein sequence ID" value="RDL32127.1"/>
    <property type="molecule type" value="Genomic_DNA"/>
</dbReference>
<dbReference type="SMART" id="SM00028">
    <property type="entry name" value="TPR"/>
    <property type="match status" value="4"/>
</dbReference>
<dbReference type="Gene3D" id="1.25.40.10">
    <property type="entry name" value="Tetratricopeptide repeat domain"/>
    <property type="match status" value="1"/>
</dbReference>
<feature type="compositionally biased region" description="Low complexity" evidence="4">
    <location>
        <begin position="827"/>
        <end position="840"/>
    </location>
</feature>
<dbReference type="Proteomes" id="UP000254866">
    <property type="component" value="Unassembled WGS sequence"/>
</dbReference>
<gene>
    <name evidence="5" type="ORF">BP5553_09529</name>
</gene>
<evidence type="ECO:0000256" key="4">
    <source>
        <dbReference type="SAM" id="MobiDB-lite"/>
    </source>
</evidence>
<dbReference type="STRING" id="2656787.A0A370TD04"/>
<dbReference type="PANTHER" id="PTHR23083">
    <property type="entry name" value="TETRATRICOPEPTIDE REPEAT PROTEIN, TPR"/>
    <property type="match status" value="1"/>
</dbReference>
<feature type="coiled-coil region" evidence="3">
    <location>
        <begin position="968"/>
        <end position="995"/>
    </location>
</feature>
<dbReference type="PANTHER" id="PTHR23083:SF464">
    <property type="entry name" value="TETRATRICOPEPTIDE REPEAT DOMAIN 7, ISOFORM A"/>
    <property type="match status" value="1"/>
</dbReference>
<dbReference type="OrthoDB" id="29013at2759"/>
<evidence type="ECO:0000256" key="2">
    <source>
        <dbReference type="ARBA" id="ARBA00038251"/>
    </source>
</evidence>
<feature type="region of interest" description="Disordered" evidence="4">
    <location>
        <begin position="1098"/>
        <end position="1123"/>
    </location>
</feature>
<feature type="compositionally biased region" description="Low complexity" evidence="4">
    <location>
        <begin position="1105"/>
        <end position="1121"/>
    </location>
</feature>
<protein>
    <recommendedName>
        <fullName evidence="7">Filamentation protein-like protein</fullName>
    </recommendedName>
</protein>
<sequence length="1233" mass="135844">MSREQTKAAYYIQQLDEARCQGNWDAVPELVRKVKKHAPNRTCLALTAESEYALRQALFNQSSSSRPTATRPSSAAATQPAAISRYIPPLLDAIEREQTFGEDQFQAAVCLGWIHWELGEPALAASRLPKNIEEKFSELDGINESSAGWTRICAVKATYIKGMSQIQAGASAEALETFDSALPILPTTTSTPPGKELRFWEELFLAEFCMISSHAIKSKVTPSLEAETLSAFRAWAQFWDAQSPAATGGHAVQADAPRRRVWKEYYMVLSHLLQQELPYPTTPLAVTYAESSARLQQHTELKRVEARYEALLLSEVQFPRADQASEEVEAFVEMVMQNWHVLCGGSWKEQDLGEGGLEGVSRGVLDILYRAATKTFHSTAILRHLFAAHLAIAEVELALKAFDTYLDIVKKGKARIEKTGQSEHSLDDDETVLRTVSECIKALCRYRPRQGAERARELGQYLTDWLDKRRPFEQHNGNGRSLANGLSGNPNTIIAPRVFAIVWRCIGLSHAQWAQETRDASAREDIQLQAITCFRKALSPEYESSTDVETLFALATILAERRELGPAIEVLKVGLLPPRPCTPISSHASGLSYGLRPYPGRFAREKSLIPLWHLMALLLSARQDFATAVRSCEGAFEQFQDPKYLFGEQQLNRTYRSDHLSANITPQDSGIVDDMNDFEKVCVLEVKMTQLTLIEVLEGPEVAVNASDELLSLYARLFGDVHEESSPVRAVGGSLPPKSSSGTVKTIKGSIFGRTGRSTQKSNSLGTTLTEKANAPRPQTAQTIASTAAPTIQVTEERIPVDKQTKNSKKGVHHHEKLHKRGDSVSRKNSTSARNRSSSTGPRWNLGAADTTVGPIATMAEVAKGTDNGDELFSGEHGQVGLALTSDSSAQPLPARSHQMLDQEPAFKAAHLDPRVARGRRLLQASPYSTSTAPVMRFPKDQERRSRKAILLKVWLFIGGFYRRASMFDDAKGAIEEAQNLVETLEIEVSKELKGNPHIQHSSWGCGKSVGELWSDVFVERGSIAVAESSPYTGLEYFESALTSFADHPLAIVGLSSLLLDIYTEDLLPPTPVPPLTAPNGHQIPSASTLAPMVASPSRKIPYHSRTTPSSSSPLTPQRPLGLPSPTSAINFPKIRPPPICPEPFDEESTPKESSTVLLDRLAARDRAYGLLTRLTKLGSGWNLSEAWFALARAYEEGGQPEKARQALWWCVELEEGRAVRDWSVVGGGRYVL</sequence>
<evidence type="ECO:0008006" key="7">
    <source>
        <dbReference type="Google" id="ProtNLM"/>
    </source>
</evidence>
<keyword evidence="6" id="KW-1185">Reference proteome</keyword>
<comment type="function">
    <text evidence="1">Involved in endocytosis.</text>
</comment>
<comment type="similarity">
    <text evidence="2">Belongs to the YPP1 family.</text>
</comment>
<feature type="compositionally biased region" description="Basic residues" evidence="4">
    <location>
        <begin position="806"/>
        <end position="820"/>
    </location>
</feature>